<accession>A0A1W2D3M3</accession>
<dbReference type="AlphaFoldDB" id="A0A1W2D3M3"/>
<dbReference type="Pfam" id="PF02195">
    <property type="entry name" value="ParB_N"/>
    <property type="match status" value="1"/>
</dbReference>
<organism evidence="4 5">
    <name type="scientific">Fulvimarina manganoxydans</name>
    <dbReference type="NCBI Taxonomy" id="937218"/>
    <lineage>
        <taxon>Bacteria</taxon>
        <taxon>Pseudomonadati</taxon>
        <taxon>Pseudomonadota</taxon>
        <taxon>Alphaproteobacteria</taxon>
        <taxon>Hyphomicrobiales</taxon>
        <taxon>Aurantimonadaceae</taxon>
        <taxon>Fulvimarina</taxon>
    </lineage>
</organism>
<dbReference type="PANTHER" id="PTHR33375:SF1">
    <property type="entry name" value="CHROMOSOME-PARTITIONING PROTEIN PARB-RELATED"/>
    <property type="match status" value="1"/>
</dbReference>
<reference evidence="4 5" key="1">
    <citation type="submission" date="2017-04" db="EMBL/GenBank/DDBJ databases">
        <authorList>
            <person name="Afonso C.L."/>
            <person name="Miller P.J."/>
            <person name="Scott M.A."/>
            <person name="Spackman E."/>
            <person name="Goraichik I."/>
            <person name="Dimitrov K.M."/>
            <person name="Suarez D.L."/>
            <person name="Swayne D.E."/>
        </authorList>
    </citation>
    <scope>NUCLEOTIDE SEQUENCE [LARGE SCALE GENOMIC DNA]</scope>
    <source>
        <strain evidence="4 5">CGMCC 1.10972</strain>
    </source>
</reference>
<dbReference type="Proteomes" id="UP000192656">
    <property type="component" value="Unassembled WGS sequence"/>
</dbReference>
<dbReference type="GO" id="GO:0005694">
    <property type="term" value="C:chromosome"/>
    <property type="evidence" value="ECO:0007669"/>
    <property type="project" value="TreeGrafter"/>
</dbReference>
<evidence type="ECO:0000313" key="5">
    <source>
        <dbReference type="Proteomes" id="UP000192656"/>
    </source>
</evidence>
<keyword evidence="5" id="KW-1185">Reference proteome</keyword>
<dbReference type="STRING" id="937218.SAMN06297251_112101"/>
<dbReference type="RefSeq" id="WP_084410726.1">
    <property type="nucleotide sequence ID" value="NZ_FWXR01000012.1"/>
</dbReference>
<evidence type="ECO:0000256" key="2">
    <source>
        <dbReference type="SAM" id="MobiDB-lite"/>
    </source>
</evidence>
<dbReference type="OrthoDB" id="2053844at2"/>
<feature type="compositionally biased region" description="Basic and acidic residues" evidence="2">
    <location>
        <begin position="111"/>
        <end position="122"/>
    </location>
</feature>
<dbReference type="PANTHER" id="PTHR33375">
    <property type="entry name" value="CHROMOSOME-PARTITIONING PROTEIN PARB-RELATED"/>
    <property type="match status" value="1"/>
</dbReference>
<evidence type="ECO:0000259" key="3">
    <source>
        <dbReference type="SMART" id="SM00470"/>
    </source>
</evidence>
<dbReference type="SMART" id="SM00470">
    <property type="entry name" value="ParB"/>
    <property type="match status" value="1"/>
</dbReference>
<evidence type="ECO:0000256" key="1">
    <source>
        <dbReference type="ARBA" id="ARBA00006295"/>
    </source>
</evidence>
<proteinExistence type="inferred from homology"/>
<sequence length="279" mass="31075">MSQITRIPIDSIDRRADCRIPDGDTITNLAESIEAVGLINPIRVRRVGGRYELIAGSHRYAAVDSLDWREIPAVIVDDDDLHAELAMIDENLCRAELSPSDRARQTARRKSIYEELHPETRPTSEGGGGRNNQTRRQVGDDIAERFTANTAAATGQSERKVQRDAERGEKVVAAAHDLVRHSRLDTGRYLDELKRCAPEEQVERVRRDLEARVSRAKRVSSTTGENAALFPRFCKLAEEMTALSNADLIESAGQQRSSLAGWVSTLSDKMDVLWAEVGK</sequence>
<dbReference type="NCBIfam" id="TIGR00180">
    <property type="entry name" value="parB_part"/>
    <property type="match status" value="1"/>
</dbReference>
<dbReference type="SUPFAM" id="SSF110849">
    <property type="entry name" value="ParB/Sulfiredoxin"/>
    <property type="match status" value="1"/>
</dbReference>
<dbReference type="InterPro" id="IPR036086">
    <property type="entry name" value="ParB/Sulfiredoxin_sf"/>
</dbReference>
<dbReference type="GO" id="GO:0003677">
    <property type="term" value="F:DNA binding"/>
    <property type="evidence" value="ECO:0007669"/>
    <property type="project" value="InterPro"/>
</dbReference>
<dbReference type="InterPro" id="IPR004437">
    <property type="entry name" value="ParB/RepB/Spo0J"/>
</dbReference>
<comment type="similarity">
    <text evidence="1">Belongs to the ParB family.</text>
</comment>
<name>A0A1W2D3M3_9HYPH</name>
<dbReference type="GO" id="GO:0045881">
    <property type="term" value="P:positive regulation of sporulation resulting in formation of a cellular spore"/>
    <property type="evidence" value="ECO:0007669"/>
    <property type="project" value="TreeGrafter"/>
</dbReference>
<dbReference type="Gene3D" id="3.90.1530.10">
    <property type="entry name" value="Conserved hypothetical protein from pyrococcus furiosus pfu- 392566-001, ParB domain"/>
    <property type="match status" value="1"/>
</dbReference>
<protein>
    <submittedName>
        <fullName evidence="4">ParB/RepB/Spo0J family partition protein</fullName>
    </submittedName>
</protein>
<dbReference type="CDD" id="cd16409">
    <property type="entry name" value="ParB_N_like"/>
    <property type="match status" value="1"/>
</dbReference>
<dbReference type="InterPro" id="IPR003115">
    <property type="entry name" value="ParB_N"/>
</dbReference>
<feature type="compositionally biased region" description="Polar residues" evidence="2">
    <location>
        <begin position="147"/>
        <end position="156"/>
    </location>
</feature>
<feature type="region of interest" description="Disordered" evidence="2">
    <location>
        <begin position="147"/>
        <end position="167"/>
    </location>
</feature>
<dbReference type="GO" id="GO:0007059">
    <property type="term" value="P:chromosome segregation"/>
    <property type="evidence" value="ECO:0007669"/>
    <property type="project" value="TreeGrafter"/>
</dbReference>
<feature type="domain" description="ParB-like N-terminal" evidence="3">
    <location>
        <begin position="5"/>
        <end position="92"/>
    </location>
</feature>
<gene>
    <name evidence="4" type="ORF">SAMN06297251_112101</name>
</gene>
<feature type="compositionally biased region" description="Basic and acidic residues" evidence="2">
    <location>
        <begin position="157"/>
        <end position="167"/>
    </location>
</feature>
<evidence type="ECO:0000313" key="4">
    <source>
        <dbReference type="EMBL" id="SMC92031.1"/>
    </source>
</evidence>
<feature type="region of interest" description="Disordered" evidence="2">
    <location>
        <begin position="99"/>
        <end position="135"/>
    </location>
</feature>
<dbReference type="EMBL" id="FWXR01000012">
    <property type="protein sequence ID" value="SMC92031.1"/>
    <property type="molecule type" value="Genomic_DNA"/>
</dbReference>
<dbReference type="InterPro" id="IPR050336">
    <property type="entry name" value="Chromosome_partition/occlusion"/>
</dbReference>